<dbReference type="PRINTS" id="PR00411">
    <property type="entry name" value="PNDRDTASEI"/>
</dbReference>
<dbReference type="Gene3D" id="3.50.50.60">
    <property type="entry name" value="FAD/NAD(P)-binding domain"/>
    <property type="match status" value="2"/>
</dbReference>
<evidence type="ECO:0000256" key="9">
    <source>
        <dbReference type="ARBA" id="ARBA00023027"/>
    </source>
</evidence>
<evidence type="ECO:0000256" key="5">
    <source>
        <dbReference type="ARBA" id="ARBA00022490"/>
    </source>
</evidence>
<dbReference type="PANTHER" id="PTHR22912:SF217">
    <property type="entry name" value="DIHYDROLIPOYL DEHYDROGENASE"/>
    <property type="match status" value="1"/>
</dbReference>
<feature type="binding site" evidence="14">
    <location>
        <position position="114"/>
    </location>
    <ligand>
        <name>FAD</name>
        <dbReference type="ChEBI" id="CHEBI:57692"/>
    </ligand>
</feature>
<dbReference type="PROSITE" id="PS00076">
    <property type="entry name" value="PYRIDINE_REDOX_1"/>
    <property type="match status" value="1"/>
</dbReference>
<keyword evidence="14" id="KW-0547">Nucleotide-binding</keyword>
<dbReference type="InterPro" id="IPR012999">
    <property type="entry name" value="Pyr_OxRdtase_I_AS"/>
</dbReference>
<feature type="active site" description="Proton acceptor" evidence="13">
    <location>
        <position position="450"/>
    </location>
</feature>
<comment type="similarity">
    <text evidence="2 16">Belongs to the class-I pyridine nucleotide-disulfide oxidoreductase family.</text>
</comment>
<dbReference type="GO" id="GO:0004148">
    <property type="term" value="F:dihydrolipoyl dehydrogenase (NADH) activity"/>
    <property type="evidence" value="ECO:0007669"/>
    <property type="project" value="UniProtKB-EC"/>
</dbReference>
<gene>
    <name evidence="19" type="primary">lpdA</name>
    <name evidence="19" type="ORF">KK488_18065</name>
</gene>
<evidence type="ECO:0000256" key="12">
    <source>
        <dbReference type="ARBA" id="ARBA00049187"/>
    </source>
</evidence>
<name>A0A9X1DF72_9SPHN</name>
<comment type="cofactor">
    <cofactor evidence="14 16">
        <name>FAD</name>
        <dbReference type="ChEBI" id="CHEBI:57692"/>
    </cofactor>
    <text evidence="14 16">Binds 1 FAD per subunit.</text>
</comment>
<dbReference type="InterPro" id="IPR016156">
    <property type="entry name" value="FAD/NAD-linked_Rdtase_dimer_sf"/>
</dbReference>
<evidence type="ECO:0000256" key="4">
    <source>
        <dbReference type="ARBA" id="ARBA00016961"/>
    </source>
</evidence>
<dbReference type="SUPFAM" id="SSF51905">
    <property type="entry name" value="FAD/NAD(P)-binding domain"/>
    <property type="match status" value="1"/>
</dbReference>
<feature type="binding site" evidence="14">
    <location>
        <position position="271"/>
    </location>
    <ligand>
        <name>NAD(+)</name>
        <dbReference type="ChEBI" id="CHEBI:57540"/>
    </ligand>
</feature>
<feature type="binding site" evidence="14">
    <location>
        <position position="311"/>
    </location>
    <ligand>
        <name>FAD</name>
        <dbReference type="ChEBI" id="CHEBI:57692"/>
    </ligand>
</feature>
<organism evidence="19 20">
    <name type="scientific">Sphingobium nicotianae</name>
    <dbReference type="NCBI Taxonomy" id="2782607"/>
    <lineage>
        <taxon>Bacteria</taxon>
        <taxon>Pseudomonadati</taxon>
        <taxon>Pseudomonadota</taxon>
        <taxon>Alphaproteobacteria</taxon>
        <taxon>Sphingomonadales</taxon>
        <taxon>Sphingomonadaceae</taxon>
        <taxon>Sphingobium</taxon>
    </lineage>
</organism>
<evidence type="ECO:0000259" key="18">
    <source>
        <dbReference type="Pfam" id="PF07992"/>
    </source>
</evidence>
<dbReference type="EMBL" id="JAHGAW010000013">
    <property type="protein sequence ID" value="MBT2188855.1"/>
    <property type="molecule type" value="Genomic_DNA"/>
</dbReference>
<proteinExistence type="inferred from homology"/>
<dbReference type="InterPro" id="IPR050151">
    <property type="entry name" value="Class-I_Pyr_Nuc-Dis_Oxidored"/>
</dbReference>
<evidence type="ECO:0000256" key="3">
    <source>
        <dbReference type="ARBA" id="ARBA00012608"/>
    </source>
</evidence>
<evidence type="ECO:0000313" key="19">
    <source>
        <dbReference type="EMBL" id="MBT2188855.1"/>
    </source>
</evidence>
<dbReference type="EC" id="1.8.1.4" evidence="3 16"/>
<sequence length="471" mass="49796">MADTYDLIVLGSGPGGYVAAIRGAQLGLKTAIVERELLGGICLNWGCIPTKALLRSAEIFHYMQHAGDYGLAADKISADIAAVVKRSRGVAKQLNAGVTHLMKKNKITVHMGTGVLTAPGKLTVTDADGKKSEIEAKHIIVATGARARDLPGLPADGKRVWTYRHAMTPPEMPTKLLVIGSGAIGIEFASFYNDMGANVTVVEMMDRIVPVEDADVSAHLEKALKKQGMTILTKASVDKIETGASGVKATIKDKDGKVIAADYSHVIVAIGIVPNTENIGLEALGVATERGHIKTDGYCATNVPGLWAIGDVTAPPWLAHKASHEGIIAVESIAKALGNKDVHPHVMDPRNIPGCTYCHPQIASVGLTEAKAKEAGYEVKVGNFPFIGNGKAIALGEAEGFVKTVFDAKTGELLGAHMIGAEVTELIQGYTVGKTAELVEQDFIQTVFPHPTISETMHESVLAAYGRVIHI</sequence>
<evidence type="ECO:0000256" key="7">
    <source>
        <dbReference type="ARBA" id="ARBA00022827"/>
    </source>
</evidence>
<comment type="caution">
    <text evidence="19">The sequence shown here is derived from an EMBL/GenBank/DDBJ whole genome shotgun (WGS) entry which is preliminary data.</text>
</comment>
<evidence type="ECO:0000256" key="16">
    <source>
        <dbReference type="RuleBase" id="RU003692"/>
    </source>
</evidence>
<keyword evidence="8 16" id="KW-0560">Oxidoreductase</keyword>
<keyword evidence="7 14" id="KW-0274">FAD</keyword>
<dbReference type="GO" id="GO:0005737">
    <property type="term" value="C:cytoplasm"/>
    <property type="evidence" value="ECO:0007669"/>
    <property type="project" value="UniProtKB-SubCell"/>
</dbReference>
<accession>A0A9X1DF72</accession>
<evidence type="ECO:0000259" key="17">
    <source>
        <dbReference type="Pfam" id="PF02852"/>
    </source>
</evidence>
<feature type="binding site" evidence="14">
    <location>
        <begin position="180"/>
        <end position="187"/>
    </location>
    <ligand>
        <name>NAD(+)</name>
        <dbReference type="ChEBI" id="CHEBI:57540"/>
    </ligand>
</feature>
<dbReference type="Pfam" id="PF02852">
    <property type="entry name" value="Pyr_redox_dim"/>
    <property type="match status" value="1"/>
</dbReference>
<evidence type="ECO:0000256" key="10">
    <source>
        <dbReference type="ARBA" id="ARBA00023157"/>
    </source>
</evidence>
<dbReference type="SUPFAM" id="SSF55424">
    <property type="entry name" value="FAD/NAD-linked reductases, dimerisation (C-terminal) domain"/>
    <property type="match status" value="1"/>
</dbReference>
<keyword evidence="20" id="KW-1185">Reference proteome</keyword>
<keyword evidence="11 16" id="KW-0676">Redox-active center</keyword>
<keyword evidence="5" id="KW-0963">Cytoplasm</keyword>
<reference evidence="19" key="1">
    <citation type="submission" date="2021-05" db="EMBL/GenBank/DDBJ databases">
        <title>Genome of Sphingobium sp. strain.</title>
        <authorList>
            <person name="Fan R."/>
        </authorList>
    </citation>
    <scope>NUCLEOTIDE SEQUENCE</scope>
    <source>
        <strain evidence="19">H33</strain>
    </source>
</reference>
<evidence type="ECO:0000256" key="6">
    <source>
        <dbReference type="ARBA" id="ARBA00022630"/>
    </source>
</evidence>
<feature type="disulfide bond" description="Redox-active" evidence="15">
    <location>
        <begin position="42"/>
        <end position="47"/>
    </location>
</feature>
<evidence type="ECO:0000256" key="1">
    <source>
        <dbReference type="ARBA" id="ARBA00004496"/>
    </source>
</evidence>
<dbReference type="InterPro" id="IPR036188">
    <property type="entry name" value="FAD/NAD-bd_sf"/>
</dbReference>
<dbReference type="RefSeq" id="WP_214625111.1">
    <property type="nucleotide sequence ID" value="NZ_JAHGAW010000013.1"/>
</dbReference>
<feature type="domain" description="Pyridine nucleotide-disulphide oxidoreductase dimerisation" evidence="17">
    <location>
        <begin position="352"/>
        <end position="460"/>
    </location>
</feature>
<dbReference type="Pfam" id="PF07992">
    <property type="entry name" value="Pyr_redox_2"/>
    <property type="match status" value="1"/>
</dbReference>
<evidence type="ECO:0000256" key="2">
    <source>
        <dbReference type="ARBA" id="ARBA00007532"/>
    </source>
</evidence>
<dbReference type="NCBIfam" id="TIGR01350">
    <property type="entry name" value="lipoamide_DH"/>
    <property type="match status" value="1"/>
</dbReference>
<dbReference type="GO" id="GO:0050660">
    <property type="term" value="F:flavin adenine dinucleotide binding"/>
    <property type="evidence" value="ECO:0007669"/>
    <property type="project" value="InterPro"/>
</dbReference>
<dbReference type="InterPro" id="IPR004099">
    <property type="entry name" value="Pyr_nucl-diS_OxRdtase_dimer"/>
</dbReference>
<comment type="subcellular location">
    <subcellularLocation>
        <location evidence="1">Cytoplasm</location>
    </subcellularLocation>
</comment>
<dbReference type="PIRSF" id="PIRSF000350">
    <property type="entry name" value="Mercury_reductase_MerA"/>
    <property type="match status" value="1"/>
</dbReference>
<evidence type="ECO:0000256" key="11">
    <source>
        <dbReference type="ARBA" id="ARBA00023284"/>
    </source>
</evidence>
<keyword evidence="10" id="KW-1015">Disulfide bond</keyword>
<dbReference type="Gene3D" id="3.30.390.30">
    <property type="match status" value="1"/>
</dbReference>
<feature type="binding site" evidence="14">
    <location>
        <position position="203"/>
    </location>
    <ligand>
        <name>NAD(+)</name>
        <dbReference type="ChEBI" id="CHEBI:57540"/>
    </ligand>
</feature>
<dbReference type="Proteomes" id="UP001138757">
    <property type="component" value="Unassembled WGS sequence"/>
</dbReference>
<comment type="miscellaneous">
    <text evidence="16">The active site is a redox-active disulfide bond.</text>
</comment>
<feature type="domain" description="FAD/NAD(P)-binding" evidence="18">
    <location>
        <begin position="5"/>
        <end position="326"/>
    </location>
</feature>
<dbReference type="InterPro" id="IPR006258">
    <property type="entry name" value="Lipoamide_DH"/>
</dbReference>
<evidence type="ECO:0000256" key="13">
    <source>
        <dbReference type="PIRSR" id="PIRSR000350-2"/>
    </source>
</evidence>
<dbReference type="InterPro" id="IPR023753">
    <property type="entry name" value="FAD/NAD-binding_dom"/>
</dbReference>
<dbReference type="PRINTS" id="PR00368">
    <property type="entry name" value="FADPNR"/>
</dbReference>
<keyword evidence="9 14" id="KW-0520">NAD</keyword>
<evidence type="ECO:0000256" key="14">
    <source>
        <dbReference type="PIRSR" id="PIRSR000350-3"/>
    </source>
</evidence>
<keyword evidence="6 16" id="KW-0285">Flavoprotein</keyword>
<dbReference type="PANTHER" id="PTHR22912">
    <property type="entry name" value="DISULFIDE OXIDOREDUCTASE"/>
    <property type="match status" value="1"/>
</dbReference>
<dbReference type="InterPro" id="IPR001100">
    <property type="entry name" value="Pyr_nuc-diS_OxRdtase"/>
</dbReference>
<dbReference type="FunFam" id="3.30.390.30:FF:000001">
    <property type="entry name" value="Dihydrolipoyl dehydrogenase"/>
    <property type="match status" value="1"/>
</dbReference>
<comment type="catalytic activity">
    <reaction evidence="12 16">
        <text>N(6)-[(R)-dihydrolipoyl]-L-lysyl-[protein] + NAD(+) = N(6)-[(R)-lipoyl]-L-lysyl-[protein] + NADH + H(+)</text>
        <dbReference type="Rhea" id="RHEA:15045"/>
        <dbReference type="Rhea" id="RHEA-COMP:10474"/>
        <dbReference type="Rhea" id="RHEA-COMP:10475"/>
        <dbReference type="ChEBI" id="CHEBI:15378"/>
        <dbReference type="ChEBI" id="CHEBI:57540"/>
        <dbReference type="ChEBI" id="CHEBI:57945"/>
        <dbReference type="ChEBI" id="CHEBI:83099"/>
        <dbReference type="ChEBI" id="CHEBI:83100"/>
        <dbReference type="EC" id="1.8.1.4"/>
    </reaction>
</comment>
<dbReference type="AlphaFoldDB" id="A0A9X1DF72"/>
<dbReference type="GO" id="GO:0006103">
    <property type="term" value="P:2-oxoglutarate metabolic process"/>
    <property type="evidence" value="ECO:0007669"/>
    <property type="project" value="TreeGrafter"/>
</dbReference>
<protein>
    <recommendedName>
        <fullName evidence="4 16">Dihydrolipoyl dehydrogenase</fullName>
        <ecNumber evidence="3 16">1.8.1.4</ecNumber>
    </recommendedName>
</protein>
<feature type="binding site" evidence="14">
    <location>
        <position position="51"/>
    </location>
    <ligand>
        <name>FAD</name>
        <dbReference type="ChEBI" id="CHEBI:57692"/>
    </ligand>
</feature>
<evidence type="ECO:0000313" key="20">
    <source>
        <dbReference type="Proteomes" id="UP001138757"/>
    </source>
</evidence>
<evidence type="ECO:0000256" key="15">
    <source>
        <dbReference type="PIRSR" id="PIRSR000350-4"/>
    </source>
</evidence>
<evidence type="ECO:0000256" key="8">
    <source>
        <dbReference type="ARBA" id="ARBA00023002"/>
    </source>
</evidence>